<keyword evidence="2" id="KW-0812">Transmembrane</keyword>
<gene>
    <name evidence="3" type="ORF">SV7mr_08820</name>
</gene>
<keyword evidence="4" id="KW-1185">Reference proteome</keyword>
<feature type="region of interest" description="Disordered" evidence="1">
    <location>
        <begin position="153"/>
        <end position="211"/>
    </location>
</feature>
<evidence type="ECO:0000313" key="3">
    <source>
        <dbReference type="EMBL" id="QDT58390.1"/>
    </source>
</evidence>
<dbReference type="EMBL" id="CP036272">
    <property type="protein sequence ID" value="QDT58390.1"/>
    <property type="molecule type" value="Genomic_DNA"/>
</dbReference>
<feature type="compositionally biased region" description="Polar residues" evidence="1">
    <location>
        <begin position="174"/>
        <end position="184"/>
    </location>
</feature>
<accession>A0A517SQJ3</accession>
<dbReference type="OrthoDB" id="292680at2"/>
<name>A0A517SQJ3_9BACT</name>
<proteinExistence type="predicted"/>
<feature type="transmembrane region" description="Helical" evidence="2">
    <location>
        <begin position="26"/>
        <end position="43"/>
    </location>
</feature>
<dbReference type="Proteomes" id="UP000315003">
    <property type="component" value="Chromosome"/>
</dbReference>
<feature type="compositionally biased region" description="Low complexity" evidence="1">
    <location>
        <begin position="109"/>
        <end position="118"/>
    </location>
</feature>
<reference evidence="3 4" key="1">
    <citation type="submission" date="2019-02" db="EMBL/GenBank/DDBJ databases">
        <title>Deep-cultivation of Planctomycetes and their phenomic and genomic characterization uncovers novel biology.</title>
        <authorList>
            <person name="Wiegand S."/>
            <person name="Jogler M."/>
            <person name="Boedeker C."/>
            <person name="Pinto D."/>
            <person name="Vollmers J."/>
            <person name="Rivas-Marin E."/>
            <person name="Kohn T."/>
            <person name="Peeters S.H."/>
            <person name="Heuer A."/>
            <person name="Rast P."/>
            <person name="Oberbeckmann S."/>
            <person name="Bunk B."/>
            <person name="Jeske O."/>
            <person name="Meyerdierks A."/>
            <person name="Storesund J.E."/>
            <person name="Kallscheuer N."/>
            <person name="Luecker S."/>
            <person name="Lage O.M."/>
            <person name="Pohl T."/>
            <person name="Merkel B.J."/>
            <person name="Hornburger P."/>
            <person name="Mueller R.-W."/>
            <person name="Bruemmer F."/>
            <person name="Labrenz M."/>
            <person name="Spormann A.M."/>
            <person name="Op den Camp H."/>
            <person name="Overmann J."/>
            <person name="Amann R."/>
            <person name="Jetten M.S.M."/>
            <person name="Mascher T."/>
            <person name="Medema M.H."/>
            <person name="Devos D.P."/>
            <person name="Kaster A.-K."/>
            <person name="Ovreas L."/>
            <person name="Rohde M."/>
            <person name="Galperin M.Y."/>
            <person name="Jogler C."/>
        </authorList>
    </citation>
    <scope>NUCLEOTIDE SEQUENCE [LARGE SCALE GENOMIC DNA]</scope>
    <source>
        <strain evidence="3 4">SV_7m_r</strain>
    </source>
</reference>
<keyword evidence="2" id="KW-0472">Membrane</keyword>
<keyword evidence="2" id="KW-1133">Transmembrane helix</keyword>
<sequence length="288" mass="30303">MNRLPQICDRSDSLPSLPGKVSKRPAIGVFLAACVGAMLWPMVAGNAGDDSWSMDRIVTKAPEFADSSPAATPVADSGADADFRAQRVRAAALSGIRGNHHVELPYKATPPTATQHTATYDESGADPGQPPHQDFRVIMPVAQRAQPRMGPVIPSVEPPPQSPGDAGFPVAQAGSFNTPQQSADSVPVAQNPAFFGQTPPNTPQSTEDSTPHVGSAGDLIVFSGVSSSGSHTITVIHTRKMQIAVYHIDGSGKIQLKSSRPIDADFALTFNATAPLPQEIRQMATEVK</sequence>
<dbReference type="RefSeq" id="WP_145269513.1">
    <property type="nucleotide sequence ID" value="NZ_CP036272.1"/>
</dbReference>
<evidence type="ECO:0000256" key="2">
    <source>
        <dbReference type="SAM" id="Phobius"/>
    </source>
</evidence>
<evidence type="ECO:0000256" key="1">
    <source>
        <dbReference type="SAM" id="MobiDB-lite"/>
    </source>
</evidence>
<dbReference type="AlphaFoldDB" id="A0A517SQJ3"/>
<feature type="region of interest" description="Disordered" evidence="1">
    <location>
        <begin position="103"/>
        <end position="132"/>
    </location>
</feature>
<evidence type="ECO:0000313" key="4">
    <source>
        <dbReference type="Proteomes" id="UP000315003"/>
    </source>
</evidence>
<organism evidence="3 4">
    <name type="scientific">Stieleria bergensis</name>
    <dbReference type="NCBI Taxonomy" id="2528025"/>
    <lineage>
        <taxon>Bacteria</taxon>
        <taxon>Pseudomonadati</taxon>
        <taxon>Planctomycetota</taxon>
        <taxon>Planctomycetia</taxon>
        <taxon>Pirellulales</taxon>
        <taxon>Pirellulaceae</taxon>
        <taxon>Stieleria</taxon>
    </lineage>
</organism>
<protein>
    <submittedName>
        <fullName evidence="3">Uncharacterized protein</fullName>
    </submittedName>
</protein>